<dbReference type="SUPFAM" id="SSF55681">
    <property type="entry name" value="Class II aaRS and biotin synthetases"/>
    <property type="match status" value="1"/>
</dbReference>
<evidence type="ECO:0000256" key="3">
    <source>
        <dbReference type="ARBA" id="ARBA00022741"/>
    </source>
</evidence>
<evidence type="ECO:0000256" key="7">
    <source>
        <dbReference type="ARBA" id="ARBA00029731"/>
    </source>
</evidence>
<dbReference type="InterPro" id="IPR004499">
    <property type="entry name" value="Pro-tRNA-ligase_IIa_arc-type"/>
</dbReference>
<dbReference type="PRINTS" id="PR01046">
    <property type="entry name" value="TRNASYNTHPRO"/>
</dbReference>
<reference evidence="12 13" key="1">
    <citation type="submission" date="2024-06" db="EMBL/GenBank/DDBJ databases">
        <authorList>
            <person name="Kraege A."/>
            <person name="Thomma B."/>
        </authorList>
    </citation>
    <scope>NUCLEOTIDE SEQUENCE [LARGE SCALE GENOMIC DNA]</scope>
</reference>
<keyword evidence="6" id="KW-0030">Aminoacyl-tRNA synthetase</keyword>
<feature type="compositionally biased region" description="Basic and acidic residues" evidence="9">
    <location>
        <begin position="224"/>
        <end position="243"/>
    </location>
</feature>
<sequence>MAPTSVGELVCSQASGTAAKASVAAKLAGLTLEAKSDSSALHPVELRLPNGTLFGENAVARQVALAAEAGLYPANPYEEHSRHSAALIDGWIEFSANEIQRRLQLLFKAATPEEAAGEERRLAKSLNVLEERLQSATYLVNDAISLADIVLVCDLAPAFSKVLDKSVRDQIPSTVRWFTTLAQHDSFKSTLGPISMAAAPHVPAHARSSDASSSAPERSANSAGKERGGREGKEGKKPKEGKPKKAPKPAMANGNAAGDRKKETKLGVTAKKAEDFGAWYQEIVVEAELISYYDVSGCYILRPSAYFIWERIQAFFDAEIKKLDVQNCQFPLFVTEGALNKEKDHVEGFAAEVAWVTKAGSSDLERPIAIRPTSETVMYPYYAKWIRSHRDLPLRLNQWTNVVRWEFKHPTPFIRTREFLWQEGHTAFATQPEAEEEVYQILDLYAKVYTDLLAVPVKQGRKSELEKFAGAMFTTSVEGFVPATGKGVQGGTSHCLGQNFSKMFGIEFETDTDRTDSAGAKADAVKKEFAWQNSWGLSTRTIGVMIMVHGDDKGLVMPPRVAPTQVVVIPIPATSLTDEQRQELKTKTHEIVAGLKAQGLRVHTDDRDNYRPGWKYNHWELKGVPLRVELGMKDLKKRIGVPLRVELGMKDVEKQSVVSARRDTGAKETIAFADVASRVPALLEQIQADMYQRASEKFEECTESATTWEDFMAALDRKHMVLAPWADEKSVEEQVKKDSATEATAGAKTLCIPLEQPELPPGTKCFKTGKPAKNWALWGRSY</sequence>
<keyword evidence="5" id="KW-0648">Protein biosynthesis</keyword>
<evidence type="ECO:0000256" key="2">
    <source>
        <dbReference type="ARBA" id="ARBA00022598"/>
    </source>
</evidence>
<dbReference type="InterPro" id="IPR010987">
    <property type="entry name" value="Glutathione-S-Trfase_C-like"/>
</dbReference>
<dbReference type="PANTHER" id="PTHR43382">
    <property type="entry name" value="PROLYL-TRNA SYNTHETASE"/>
    <property type="match status" value="1"/>
</dbReference>
<dbReference type="CDD" id="cd00778">
    <property type="entry name" value="ProRS_core_arch_euk"/>
    <property type="match status" value="1"/>
</dbReference>
<evidence type="ECO:0000256" key="8">
    <source>
        <dbReference type="ARBA" id="ARBA00047671"/>
    </source>
</evidence>
<dbReference type="InterPro" id="IPR004046">
    <property type="entry name" value="GST_C"/>
</dbReference>
<evidence type="ECO:0000313" key="12">
    <source>
        <dbReference type="EMBL" id="CAL5220891.1"/>
    </source>
</evidence>
<accession>A0ABP1FLQ3</accession>
<dbReference type="InterPro" id="IPR017449">
    <property type="entry name" value="Pro-tRNA_synth_II"/>
</dbReference>
<evidence type="ECO:0000259" key="11">
    <source>
        <dbReference type="PROSITE" id="PS50862"/>
    </source>
</evidence>
<dbReference type="InterPro" id="IPR045864">
    <property type="entry name" value="aa-tRNA-synth_II/BPL/LPL"/>
</dbReference>
<dbReference type="SUPFAM" id="SSF52954">
    <property type="entry name" value="Class II aaRS ABD-related"/>
    <property type="match status" value="2"/>
</dbReference>
<feature type="compositionally biased region" description="Low complexity" evidence="9">
    <location>
        <begin position="203"/>
        <end position="220"/>
    </location>
</feature>
<evidence type="ECO:0000256" key="5">
    <source>
        <dbReference type="ARBA" id="ARBA00022917"/>
    </source>
</evidence>
<dbReference type="PROSITE" id="PS50862">
    <property type="entry name" value="AA_TRNA_LIGASE_II"/>
    <property type="match status" value="1"/>
</dbReference>
<evidence type="ECO:0000256" key="9">
    <source>
        <dbReference type="SAM" id="MobiDB-lite"/>
    </source>
</evidence>
<dbReference type="NCBIfam" id="TIGR00408">
    <property type="entry name" value="proS_fam_I"/>
    <property type="match status" value="1"/>
</dbReference>
<dbReference type="Pfam" id="PF03129">
    <property type="entry name" value="HGTP_anticodon"/>
    <property type="match status" value="2"/>
</dbReference>
<feature type="region of interest" description="Disordered" evidence="9">
    <location>
        <begin position="200"/>
        <end position="265"/>
    </location>
</feature>
<dbReference type="Gene3D" id="3.30.110.30">
    <property type="entry name" value="C-terminal domain of ProRS"/>
    <property type="match status" value="1"/>
</dbReference>
<dbReference type="SUPFAM" id="SSF47616">
    <property type="entry name" value="GST C-terminal domain-like"/>
    <property type="match status" value="1"/>
</dbReference>
<dbReference type="Proteomes" id="UP001497392">
    <property type="component" value="Unassembled WGS sequence"/>
</dbReference>
<evidence type="ECO:0000256" key="6">
    <source>
        <dbReference type="ARBA" id="ARBA00023146"/>
    </source>
</evidence>
<dbReference type="Gene3D" id="3.30.930.10">
    <property type="entry name" value="Bira Bifunctional Protein, Domain 2"/>
    <property type="match status" value="1"/>
</dbReference>
<dbReference type="EMBL" id="CAXHTA020000004">
    <property type="protein sequence ID" value="CAL5220891.1"/>
    <property type="molecule type" value="Genomic_DNA"/>
</dbReference>
<keyword evidence="4" id="KW-0067">ATP-binding</keyword>
<dbReference type="SUPFAM" id="SSF64586">
    <property type="entry name" value="C-terminal domain of ProRS"/>
    <property type="match status" value="1"/>
</dbReference>
<evidence type="ECO:0000313" key="13">
    <source>
        <dbReference type="Proteomes" id="UP001497392"/>
    </source>
</evidence>
<dbReference type="HAMAP" id="MF_01571">
    <property type="entry name" value="Pro_tRNA_synth_type3"/>
    <property type="match status" value="1"/>
</dbReference>
<name>A0ABP1FLQ3_9CHLO</name>
<dbReference type="Gene3D" id="1.20.1050.10">
    <property type="match status" value="1"/>
</dbReference>
<protein>
    <recommendedName>
        <fullName evidence="1">proline--tRNA ligase</fullName>
        <ecNumber evidence="1">6.1.1.15</ecNumber>
    </recommendedName>
    <alternativeName>
        <fullName evidence="7">Prolyl-tRNA synthetase</fullName>
    </alternativeName>
</protein>
<dbReference type="InterPro" id="IPR016061">
    <property type="entry name" value="Pro-tRNA_ligase_II_C"/>
</dbReference>
<dbReference type="Pfam" id="PF09180">
    <property type="entry name" value="ProRS-C_1"/>
    <property type="match status" value="1"/>
</dbReference>
<comment type="catalytic activity">
    <reaction evidence="8">
        <text>tRNA(Pro) + L-proline + ATP = L-prolyl-tRNA(Pro) + AMP + diphosphate</text>
        <dbReference type="Rhea" id="RHEA:14305"/>
        <dbReference type="Rhea" id="RHEA-COMP:9700"/>
        <dbReference type="Rhea" id="RHEA-COMP:9702"/>
        <dbReference type="ChEBI" id="CHEBI:30616"/>
        <dbReference type="ChEBI" id="CHEBI:33019"/>
        <dbReference type="ChEBI" id="CHEBI:60039"/>
        <dbReference type="ChEBI" id="CHEBI:78442"/>
        <dbReference type="ChEBI" id="CHEBI:78532"/>
        <dbReference type="ChEBI" id="CHEBI:456215"/>
        <dbReference type="EC" id="6.1.1.15"/>
    </reaction>
</comment>
<dbReference type="InterPro" id="IPR036621">
    <property type="entry name" value="Anticodon-bd_dom_sf"/>
</dbReference>
<keyword evidence="2" id="KW-0436">Ligase</keyword>
<dbReference type="InterPro" id="IPR004154">
    <property type="entry name" value="Anticodon-bd"/>
</dbReference>
<dbReference type="InterPro" id="IPR002316">
    <property type="entry name" value="Pro-tRNA-ligase_IIa"/>
</dbReference>
<proteinExistence type="inferred from homology"/>
<dbReference type="InterPro" id="IPR033721">
    <property type="entry name" value="ProRS_core_arch_euk"/>
</dbReference>
<feature type="compositionally biased region" description="Low complexity" evidence="9">
    <location>
        <begin position="248"/>
        <end position="257"/>
    </location>
</feature>
<evidence type="ECO:0000259" key="10">
    <source>
        <dbReference type="PROSITE" id="PS50405"/>
    </source>
</evidence>
<dbReference type="EC" id="6.1.1.15" evidence="1"/>
<evidence type="ECO:0000256" key="1">
    <source>
        <dbReference type="ARBA" id="ARBA00012831"/>
    </source>
</evidence>
<keyword evidence="3" id="KW-0547">Nucleotide-binding</keyword>
<dbReference type="SMART" id="SM00946">
    <property type="entry name" value="ProRS-C_1"/>
    <property type="match status" value="1"/>
</dbReference>
<dbReference type="Pfam" id="PF00043">
    <property type="entry name" value="GST_C"/>
    <property type="match status" value="1"/>
</dbReference>
<keyword evidence="13" id="KW-1185">Reference proteome</keyword>
<dbReference type="PANTHER" id="PTHR43382:SF2">
    <property type="entry name" value="BIFUNCTIONAL GLUTAMATE_PROLINE--TRNA LIGASE"/>
    <property type="match status" value="1"/>
</dbReference>
<comment type="caution">
    <text evidence="12">The sequence shown here is derived from an EMBL/GenBank/DDBJ whole genome shotgun (WGS) entry which is preliminary data.</text>
</comment>
<dbReference type="Pfam" id="PF00587">
    <property type="entry name" value="tRNA-synt_2b"/>
    <property type="match status" value="1"/>
</dbReference>
<evidence type="ECO:0000256" key="4">
    <source>
        <dbReference type="ARBA" id="ARBA00022840"/>
    </source>
</evidence>
<dbReference type="InterPro" id="IPR002314">
    <property type="entry name" value="aa-tRNA-synt_IIb"/>
</dbReference>
<organism evidence="12 13">
    <name type="scientific">Coccomyxa viridis</name>
    <dbReference type="NCBI Taxonomy" id="1274662"/>
    <lineage>
        <taxon>Eukaryota</taxon>
        <taxon>Viridiplantae</taxon>
        <taxon>Chlorophyta</taxon>
        <taxon>core chlorophytes</taxon>
        <taxon>Trebouxiophyceae</taxon>
        <taxon>Trebouxiophyceae incertae sedis</taxon>
        <taxon>Coccomyxaceae</taxon>
        <taxon>Coccomyxa</taxon>
    </lineage>
</organism>
<dbReference type="CDD" id="cd00862">
    <property type="entry name" value="ProRS_anticodon_zinc"/>
    <property type="match status" value="1"/>
</dbReference>
<gene>
    <name evidence="12" type="primary">g2982</name>
    <name evidence="12" type="ORF">VP750_LOCUS2550</name>
</gene>
<dbReference type="InterPro" id="IPR006195">
    <property type="entry name" value="aa-tRNA-synth_II"/>
</dbReference>
<dbReference type="PROSITE" id="PS50405">
    <property type="entry name" value="GST_CTER"/>
    <property type="match status" value="1"/>
</dbReference>
<feature type="domain" description="Aminoacyl-transfer RNA synthetases class-II family profile" evidence="11">
    <location>
        <begin position="297"/>
        <end position="558"/>
    </location>
</feature>
<dbReference type="Gene3D" id="3.40.50.800">
    <property type="entry name" value="Anticodon-binding domain"/>
    <property type="match status" value="2"/>
</dbReference>
<dbReference type="InterPro" id="IPR036282">
    <property type="entry name" value="Glutathione-S-Trfase_C_sf"/>
</dbReference>
<feature type="domain" description="GST C-terminal" evidence="10">
    <location>
        <begin position="81"/>
        <end position="204"/>
    </location>
</feature>